<evidence type="ECO:0000256" key="3">
    <source>
        <dbReference type="ARBA" id="ARBA00023054"/>
    </source>
</evidence>
<evidence type="ECO:0000259" key="6">
    <source>
        <dbReference type="PROSITE" id="PS51776"/>
    </source>
</evidence>
<dbReference type="InterPro" id="IPR034744">
    <property type="entry name" value="RH2"/>
</dbReference>
<dbReference type="PANTHER" id="PTHR13886:SF4">
    <property type="entry name" value="JNK-INTERACTING PROTEIN 3"/>
    <property type="match status" value="1"/>
</dbReference>
<evidence type="ECO:0000256" key="5">
    <source>
        <dbReference type="SAM" id="MobiDB-lite"/>
    </source>
</evidence>
<feature type="domain" description="RH1" evidence="6">
    <location>
        <begin position="44"/>
        <end position="132"/>
    </location>
</feature>
<dbReference type="InterPro" id="IPR034743">
    <property type="entry name" value="RH1"/>
</dbReference>
<feature type="region of interest" description="Disordered" evidence="5">
    <location>
        <begin position="219"/>
        <end position="245"/>
    </location>
</feature>
<evidence type="ECO:0008006" key="10">
    <source>
        <dbReference type="Google" id="ProtNLM"/>
    </source>
</evidence>
<dbReference type="GO" id="GO:0019894">
    <property type="term" value="F:kinesin binding"/>
    <property type="evidence" value="ECO:0007669"/>
    <property type="project" value="TreeGrafter"/>
</dbReference>
<dbReference type="AlphaFoldDB" id="A0AA85GCJ1"/>
<keyword evidence="8" id="KW-1185">Reference proteome</keyword>
<dbReference type="GO" id="GO:0008432">
    <property type="term" value="F:JUN kinase binding"/>
    <property type="evidence" value="ECO:0007669"/>
    <property type="project" value="TreeGrafter"/>
</dbReference>
<dbReference type="PANTHER" id="PTHR13886">
    <property type="entry name" value="JNK/SAPK-ASSOCIATED PROTEIN"/>
    <property type="match status" value="1"/>
</dbReference>
<dbReference type="WBParaSite" id="SRDH1_86500.4">
    <property type="protein sequence ID" value="SRDH1_86500.4"/>
    <property type="gene ID" value="SRDH1_86500"/>
</dbReference>
<evidence type="ECO:0000313" key="9">
    <source>
        <dbReference type="WBParaSite" id="SRDH1_86500.4"/>
    </source>
</evidence>
<keyword evidence="2" id="KW-0963">Cytoplasm</keyword>
<organism evidence="8 9">
    <name type="scientific">Schistosoma rodhaini</name>
    <dbReference type="NCBI Taxonomy" id="6188"/>
    <lineage>
        <taxon>Eukaryota</taxon>
        <taxon>Metazoa</taxon>
        <taxon>Spiralia</taxon>
        <taxon>Lophotrochozoa</taxon>
        <taxon>Platyhelminthes</taxon>
        <taxon>Trematoda</taxon>
        <taxon>Digenea</taxon>
        <taxon>Strigeidida</taxon>
        <taxon>Schistosomatoidea</taxon>
        <taxon>Schistosomatidae</taxon>
        <taxon>Schistosoma</taxon>
    </lineage>
</organism>
<name>A0AA85GCJ1_9TREM</name>
<evidence type="ECO:0000256" key="2">
    <source>
        <dbReference type="ARBA" id="ARBA00022490"/>
    </source>
</evidence>
<dbReference type="InterPro" id="IPR032486">
    <property type="entry name" value="JIP_LZII"/>
</dbReference>
<protein>
    <recommendedName>
        <fullName evidence="10">RH1 domain-containing protein</fullName>
    </recommendedName>
</protein>
<dbReference type="InterPro" id="IPR039911">
    <property type="entry name" value="JIP3/JIP4"/>
</dbReference>
<sequence length="1102" mass="123687">MSHSPKSAIVHENIANGGTELEKKLLNLKSPFNDIDDVYLSSNFNELDRSSHVSVVMSERVQSIASGIYKEFETMIEAYGLPVVERLMPLIISLLENLDELYKDQSAYHAEVRQLREENEHIYDQLTAEKAARKQSELRLLNAEDAFDEERRVNEAKNESLSTSCRQTELRLQLAKDQVSRLEVKEQEWKKEENRLHEHLNELIRSNVELTEQIKFINNNNQDQSRNTLNNHIHKHSPRKLSMNSPKYNLTGSTNHDQSSTIDGSSTVHSNSLGVGYDATSGGFEFDELPNTLESESGGLNVDDDLPAGMRKEIDVLIKENMELVEMKNALNVVKDDLLARIDHLTSENISLRESVNMLTDSRVRLQSELTNIDQMLNEARTEINQLNEKLSFYQDKTNIESTNSAQVKRFTRSEMARILAERNHYKERLLELQDAVRFTETLRVSQKGHRELFMTKTPPTQQYKIDLNSPVSGPLQSLQKFFSSFTSGQRSENSNELIQNVGSDLSIHGTDNSLSWITLSATCTNSPIYGWVTGKQSDRKFSCNNNNNNNGGVVQSNSDSVDDNVYSNVPVPIQCRTIGGLHKKNLEICTSLTVPIASLDCNSKPKYHLWLIGRGSSGDYPNSNDSSLSLNRGYLGQVHIFEPTKFTQPINSFDLDNGFLPTAAVYVKYSEVASTALSSPESTSNHEYIEFTWDINESYDNSSNSMNETVCNKNNDGCVILASNDGRFLVFKLCYSMKSTSSSDLVRNNNDNEQIVSSHFNVVVMPQIIYRFNTNSQGLVANGMISHDNYVCIGLFNSLSTTHIVCFQWPLTFMHNQHNHTINTSSSMITSTLNKIQTKHKLINLPFESLSTGPLIMASSFSSSTSSSSNQCSTMNENNISSINDYIWLGTAGGGHCYCLAVQSGDFITSLALPNETPCLHAICVKPSTMGLADIVWLAVSGNPTICASCEKISTCTTDSNCNNVDNKDIDDDVIVNQKKCQHNVNGGISVGMARLLACCPKQKCILRQIDLTNSLSSMLDMENVTDPIDLTICRLLIIPLTSHHEIWFATRSGLIARLRLDYSSNYLLAFYLSMNHVNSIEQLLNLLSEHKYNYSCRFYK</sequence>
<dbReference type="PROSITE" id="PS51776">
    <property type="entry name" value="RH1"/>
    <property type="match status" value="1"/>
</dbReference>
<dbReference type="GO" id="GO:0030159">
    <property type="term" value="F:signaling receptor complex adaptor activity"/>
    <property type="evidence" value="ECO:0007669"/>
    <property type="project" value="TreeGrafter"/>
</dbReference>
<feature type="compositionally biased region" description="Polar residues" evidence="5">
    <location>
        <begin position="219"/>
        <end position="231"/>
    </location>
</feature>
<dbReference type="Gene3D" id="1.20.58.1770">
    <property type="match status" value="1"/>
</dbReference>
<evidence type="ECO:0000256" key="4">
    <source>
        <dbReference type="SAM" id="Coils"/>
    </source>
</evidence>
<dbReference type="Pfam" id="PF09744">
    <property type="entry name" value="RH1"/>
    <property type="match status" value="1"/>
</dbReference>
<dbReference type="Gene3D" id="1.20.5.1000">
    <property type="entry name" value="arf6 gtpase in complex with a specific effector, jip4"/>
    <property type="match status" value="1"/>
</dbReference>
<dbReference type="Pfam" id="PF16471">
    <property type="entry name" value="JIP_LZII"/>
    <property type="match status" value="1"/>
</dbReference>
<feature type="domain" description="RH2" evidence="7">
    <location>
        <begin position="408"/>
        <end position="482"/>
    </location>
</feature>
<accession>A0AA85GCJ1</accession>
<comment type="subcellular location">
    <subcellularLocation>
        <location evidence="1">Cytoplasm</location>
    </subcellularLocation>
</comment>
<reference evidence="9" key="2">
    <citation type="submission" date="2023-11" db="UniProtKB">
        <authorList>
            <consortium name="WormBaseParasite"/>
        </authorList>
    </citation>
    <scope>IDENTIFICATION</scope>
</reference>
<dbReference type="Proteomes" id="UP000050792">
    <property type="component" value="Unassembled WGS sequence"/>
</dbReference>
<evidence type="ECO:0000259" key="7">
    <source>
        <dbReference type="PROSITE" id="PS51777"/>
    </source>
</evidence>
<dbReference type="GO" id="GO:0005737">
    <property type="term" value="C:cytoplasm"/>
    <property type="evidence" value="ECO:0007669"/>
    <property type="project" value="UniProtKB-SubCell"/>
</dbReference>
<keyword evidence="3 4" id="KW-0175">Coiled coil</keyword>
<dbReference type="GO" id="GO:0005078">
    <property type="term" value="F:MAP-kinase scaffold activity"/>
    <property type="evidence" value="ECO:0007669"/>
    <property type="project" value="InterPro"/>
</dbReference>
<evidence type="ECO:0000313" key="8">
    <source>
        <dbReference type="Proteomes" id="UP000050792"/>
    </source>
</evidence>
<feature type="coiled-coil region" evidence="4">
    <location>
        <begin position="363"/>
        <end position="436"/>
    </location>
</feature>
<dbReference type="GO" id="GO:0016192">
    <property type="term" value="P:vesicle-mediated transport"/>
    <property type="evidence" value="ECO:0007669"/>
    <property type="project" value="TreeGrafter"/>
</dbReference>
<proteinExistence type="predicted"/>
<reference evidence="8" key="1">
    <citation type="submission" date="2022-06" db="EMBL/GenBank/DDBJ databases">
        <authorList>
            <person name="Berger JAMES D."/>
            <person name="Berger JAMES D."/>
        </authorList>
    </citation>
    <scope>NUCLEOTIDE SEQUENCE [LARGE SCALE GENOMIC DNA]</scope>
</reference>
<evidence type="ECO:0000256" key="1">
    <source>
        <dbReference type="ARBA" id="ARBA00004496"/>
    </source>
</evidence>
<dbReference type="PROSITE" id="PS51777">
    <property type="entry name" value="RH2"/>
    <property type="match status" value="1"/>
</dbReference>